<dbReference type="Pfam" id="PF00929">
    <property type="entry name" value="RNase_T"/>
    <property type="match status" value="1"/>
</dbReference>
<comment type="cofactor">
    <cofactor evidence="1">
        <name>Mg(2+)</name>
        <dbReference type="ChEBI" id="CHEBI:18420"/>
    </cofactor>
</comment>
<keyword evidence="2" id="KW-0540">Nuclease</keyword>
<dbReference type="AlphaFoldDB" id="A0AAV6I7S9"/>
<feature type="domain" description="Exonuclease" evidence="8">
    <location>
        <begin position="10"/>
        <end position="184"/>
    </location>
</feature>
<dbReference type="InterPro" id="IPR036397">
    <property type="entry name" value="RNaseH_sf"/>
</dbReference>
<evidence type="ECO:0000256" key="7">
    <source>
        <dbReference type="SAM" id="MobiDB-lite"/>
    </source>
</evidence>
<evidence type="ECO:0000313" key="9">
    <source>
        <dbReference type="EMBL" id="KAG5522784.1"/>
    </source>
</evidence>
<feature type="region of interest" description="Disordered" evidence="7">
    <location>
        <begin position="650"/>
        <end position="671"/>
    </location>
</feature>
<accession>A0AAV6I7S9</accession>
<keyword evidence="6" id="KW-0460">Magnesium</keyword>
<dbReference type="SUPFAM" id="SSF53098">
    <property type="entry name" value="Ribonuclease H-like"/>
    <property type="match status" value="1"/>
</dbReference>
<evidence type="ECO:0000259" key="8">
    <source>
        <dbReference type="SMART" id="SM00479"/>
    </source>
</evidence>
<keyword evidence="3" id="KW-0479">Metal-binding</keyword>
<feature type="region of interest" description="Disordered" evidence="7">
    <location>
        <begin position="566"/>
        <end position="634"/>
    </location>
</feature>
<dbReference type="InterPro" id="IPR012337">
    <property type="entry name" value="RNaseH-like_sf"/>
</dbReference>
<proteinExistence type="predicted"/>
<feature type="compositionally biased region" description="Polar residues" evidence="7">
    <location>
        <begin position="197"/>
        <end position="209"/>
    </location>
</feature>
<dbReference type="Proteomes" id="UP000823749">
    <property type="component" value="Chromosome 12"/>
</dbReference>
<organism evidence="9 10">
    <name type="scientific">Rhododendron griersonianum</name>
    <dbReference type="NCBI Taxonomy" id="479676"/>
    <lineage>
        <taxon>Eukaryota</taxon>
        <taxon>Viridiplantae</taxon>
        <taxon>Streptophyta</taxon>
        <taxon>Embryophyta</taxon>
        <taxon>Tracheophyta</taxon>
        <taxon>Spermatophyta</taxon>
        <taxon>Magnoliopsida</taxon>
        <taxon>eudicotyledons</taxon>
        <taxon>Gunneridae</taxon>
        <taxon>Pentapetalae</taxon>
        <taxon>asterids</taxon>
        <taxon>Ericales</taxon>
        <taxon>Ericaceae</taxon>
        <taxon>Ericoideae</taxon>
        <taxon>Rhodoreae</taxon>
        <taxon>Rhododendron</taxon>
    </lineage>
</organism>
<evidence type="ECO:0000256" key="1">
    <source>
        <dbReference type="ARBA" id="ARBA00001946"/>
    </source>
</evidence>
<dbReference type="GO" id="GO:0003676">
    <property type="term" value="F:nucleic acid binding"/>
    <property type="evidence" value="ECO:0007669"/>
    <property type="project" value="InterPro"/>
</dbReference>
<gene>
    <name evidence="9" type="ORF">RHGRI_034810</name>
</gene>
<feature type="compositionally biased region" description="Polar residues" evidence="7">
    <location>
        <begin position="289"/>
        <end position="302"/>
    </location>
</feature>
<feature type="compositionally biased region" description="Polar residues" evidence="7">
    <location>
        <begin position="566"/>
        <end position="578"/>
    </location>
</feature>
<dbReference type="EMBL" id="JACTNZ010000012">
    <property type="protein sequence ID" value="KAG5522784.1"/>
    <property type="molecule type" value="Genomic_DNA"/>
</dbReference>
<dbReference type="SMART" id="SM00479">
    <property type="entry name" value="EXOIII"/>
    <property type="match status" value="1"/>
</dbReference>
<dbReference type="CDD" id="cd06127">
    <property type="entry name" value="DEDDh"/>
    <property type="match status" value="1"/>
</dbReference>
<evidence type="ECO:0000256" key="4">
    <source>
        <dbReference type="ARBA" id="ARBA00022801"/>
    </source>
</evidence>
<dbReference type="Gene3D" id="3.30.420.10">
    <property type="entry name" value="Ribonuclease H-like superfamily/Ribonuclease H"/>
    <property type="match status" value="1"/>
</dbReference>
<comment type="caution">
    <text evidence="9">The sequence shown here is derived from an EMBL/GenBank/DDBJ whole genome shotgun (WGS) entry which is preliminary data.</text>
</comment>
<feature type="compositionally biased region" description="Polar residues" evidence="7">
    <location>
        <begin position="595"/>
        <end position="611"/>
    </location>
</feature>
<dbReference type="GO" id="GO:0008408">
    <property type="term" value="F:3'-5' exonuclease activity"/>
    <property type="evidence" value="ECO:0007669"/>
    <property type="project" value="TreeGrafter"/>
</dbReference>
<dbReference type="PANTHER" id="PTHR30231">
    <property type="entry name" value="DNA POLYMERASE III SUBUNIT EPSILON"/>
    <property type="match status" value="1"/>
</dbReference>
<keyword evidence="5" id="KW-0269">Exonuclease</keyword>
<feature type="region of interest" description="Disordered" evidence="7">
    <location>
        <begin position="197"/>
        <end position="267"/>
    </location>
</feature>
<dbReference type="GO" id="GO:0046872">
    <property type="term" value="F:metal ion binding"/>
    <property type="evidence" value="ECO:0007669"/>
    <property type="project" value="UniProtKB-KW"/>
</dbReference>
<keyword evidence="4" id="KW-0378">Hydrolase</keyword>
<dbReference type="InterPro" id="IPR013520">
    <property type="entry name" value="Ribonucl_H"/>
</dbReference>
<evidence type="ECO:0000256" key="5">
    <source>
        <dbReference type="ARBA" id="ARBA00022839"/>
    </source>
</evidence>
<sequence length="866" mass="94981">MVVLGGDRSEIVFFDVETTVPIRPGQGYAILEFGAILVCPKKLVELESYSTLVRPADLSLITSLSVRCNGITKADVVSAPTFSEIADRVYDILQGRIWAGHNILRFDCTRIREAFAEINRPPPEPKGTIDSLAVLTQRFGRRAGDMKMATLAAYFGLGQQTHRSLDDVRMNLEVLKYCATVLFLESNILTENSWVSPNATTRSRSNGSASRDGMIMSSTDSSSPSINIENHHISSPTNQNREGTLHVPSLMTPNTGEEARPDPFNMGPLSVEVEVQTLQSDNMDEESSLKSPESSVNAAAESEGSNGYTAFLEPDGVHVPSISVSLAPFYRGIQRIQVMHRDVLLQLSCTHLKVRFGVSTKFVDYAGRPRLSFVVDGTPKLCRVLDACDGLAQRLSVDSGSSSEWRPIVTRKGGFMNSPTEVQMSSSRLFRHINLFKTYIPTVADGGVSRWLTDIYKKEGSATPQRPVFSRYDVAELDALFTPGTFVDACFSLDAYDYQQSAVLSIASPVVHESVLWLTSWICADMLGYADGSLDDVRMNLEVLKYCATVLFLESNILMENSWVSPNATTRSRSNGSASRDGMIMSSTDSSSPSVNIANHHISSPTNQNREGTLHVPSLMTPNTGEEARPDPFNMGPLSVEVEIQTLQSDNMDEESSLKSPESSVNAAAESEGSNGYTAFLEPDGVHVPSISVSLAPFYRGIQRIQVMHRDVLLQLSCPHLKVRFGVSTKFVDYAGRPRLSFVVDGTPNLCRVLDACDGLAQRLSVDSGSSSEWRPIVTRKGGFMNTPTVRLNIPTVADGGVSRWLTDIYEKEGSATPQRRYDVAELDALFTPGTFVDACFSLDAYDYQQSADIRLVAKKLIIHSN</sequence>
<keyword evidence="10" id="KW-1185">Reference proteome</keyword>
<evidence type="ECO:0000256" key="6">
    <source>
        <dbReference type="ARBA" id="ARBA00022842"/>
    </source>
</evidence>
<feature type="region of interest" description="Disordered" evidence="7">
    <location>
        <begin position="281"/>
        <end position="302"/>
    </location>
</feature>
<dbReference type="FunFam" id="3.30.420.10:FF:000040">
    <property type="entry name" value="Exonuclease family protein"/>
    <property type="match status" value="1"/>
</dbReference>
<dbReference type="PANTHER" id="PTHR30231:SF4">
    <property type="entry name" value="PROTEIN NEN2"/>
    <property type="match status" value="1"/>
</dbReference>
<evidence type="ECO:0000256" key="3">
    <source>
        <dbReference type="ARBA" id="ARBA00022723"/>
    </source>
</evidence>
<protein>
    <recommendedName>
        <fullName evidence="8">Exonuclease domain-containing protein</fullName>
    </recommendedName>
</protein>
<evidence type="ECO:0000313" key="10">
    <source>
        <dbReference type="Proteomes" id="UP000823749"/>
    </source>
</evidence>
<reference evidence="9" key="1">
    <citation type="submission" date="2020-08" db="EMBL/GenBank/DDBJ databases">
        <title>Plant Genome Project.</title>
        <authorList>
            <person name="Zhang R.-G."/>
        </authorList>
    </citation>
    <scope>NUCLEOTIDE SEQUENCE</scope>
    <source>
        <strain evidence="9">WSP0</strain>
        <tissue evidence="9">Leaf</tissue>
    </source>
</reference>
<feature type="compositionally biased region" description="Polar residues" evidence="7">
    <location>
        <begin position="233"/>
        <end position="242"/>
    </location>
</feature>
<evidence type="ECO:0000256" key="2">
    <source>
        <dbReference type="ARBA" id="ARBA00022722"/>
    </source>
</evidence>
<feature type="compositionally biased region" description="Polar residues" evidence="7">
    <location>
        <begin position="658"/>
        <end position="671"/>
    </location>
</feature>
<name>A0AAV6I7S9_9ERIC</name>